<name>A0A2M8QF80_9CHLR</name>
<reference evidence="1 2" key="1">
    <citation type="submission" date="2017-11" db="EMBL/GenBank/DDBJ databases">
        <title>Evolution of Phototrophy in the Chloroflexi Phylum Driven by Horizontal Gene Transfer.</title>
        <authorList>
            <person name="Ward L.M."/>
            <person name="Hemp J."/>
            <person name="Shih P.M."/>
            <person name="Mcglynn S.E."/>
            <person name="Fischer W."/>
        </authorList>
    </citation>
    <scope>NUCLEOTIDE SEQUENCE [LARGE SCALE GENOMIC DNA]</scope>
    <source>
        <strain evidence="1">JP3_7</strain>
    </source>
</reference>
<dbReference type="EMBL" id="PGTN01000015">
    <property type="protein sequence ID" value="PJF48418.1"/>
    <property type="molecule type" value="Genomic_DNA"/>
</dbReference>
<dbReference type="InterPro" id="IPR010375">
    <property type="entry name" value="CdAMP_rec"/>
</dbReference>
<evidence type="ECO:0000313" key="1">
    <source>
        <dbReference type="EMBL" id="PJF48418.1"/>
    </source>
</evidence>
<evidence type="ECO:0008006" key="3">
    <source>
        <dbReference type="Google" id="ProtNLM"/>
    </source>
</evidence>
<protein>
    <recommendedName>
        <fullName evidence="3">Transcriptional regulator</fullName>
    </recommendedName>
</protein>
<proteinExistence type="predicted"/>
<dbReference type="Proteomes" id="UP000230790">
    <property type="component" value="Unassembled WGS sequence"/>
</dbReference>
<comment type="caution">
    <text evidence="1">The sequence shown here is derived from an EMBL/GenBank/DDBJ whole genome shotgun (WGS) entry which is preliminary data.</text>
</comment>
<dbReference type="SUPFAM" id="SSF54913">
    <property type="entry name" value="GlnB-like"/>
    <property type="match status" value="1"/>
</dbReference>
<dbReference type="Gene3D" id="3.30.70.120">
    <property type="match status" value="1"/>
</dbReference>
<gene>
    <name evidence="1" type="ORF">CUN48_03605</name>
</gene>
<dbReference type="AlphaFoldDB" id="A0A2M8QF80"/>
<dbReference type="PANTHER" id="PTHR38456:SF1">
    <property type="entry name" value="CYCLIC DI-AMP RECEPTOR A"/>
    <property type="match status" value="1"/>
</dbReference>
<organism evidence="1 2">
    <name type="scientific">Candidatus Thermofonsia Clade 3 bacterium</name>
    <dbReference type="NCBI Taxonomy" id="2364212"/>
    <lineage>
        <taxon>Bacteria</taxon>
        <taxon>Bacillati</taxon>
        <taxon>Chloroflexota</taxon>
        <taxon>Candidatus Thermofontia</taxon>
        <taxon>Candidatus Thermofonsia Clade 3</taxon>
    </lineage>
</organism>
<evidence type="ECO:0000313" key="2">
    <source>
        <dbReference type="Proteomes" id="UP000230790"/>
    </source>
</evidence>
<sequence length="106" mass="11712">MKMILAVVQADDASKVTQALIEAGHRVTRIATQGAWLRRENATLLLGVSDEQVDDVLRILKQTARRRTSYISLPREVPGALNAQVIDVEVGGATVFVLNVERFEQI</sequence>
<dbReference type="InterPro" id="IPR011322">
    <property type="entry name" value="N-reg_PII-like_a/b"/>
</dbReference>
<accession>A0A2M8QF80</accession>
<dbReference type="Pfam" id="PF06153">
    <property type="entry name" value="CdAMP_rec"/>
    <property type="match status" value="1"/>
</dbReference>
<dbReference type="InterPro" id="IPR015867">
    <property type="entry name" value="N-reg_PII/ATP_PRibTrfase_C"/>
</dbReference>
<dbReference type="PANTHER" id="PTHR38456">
    <property type="entry name" value="CYCLIC DI-AMP RECEPTOR A"/>
    <property type="match status" value="1"/>
</dbReference>